<feature type="domain" description="SGNH" evidence="1">
    <location>
        <begin position="15"/>
        <end position="112"/>
    </location>
</feature>
<protein>
    <recommendedName>
        <fullName evidence="1">SGNH domain-containing protein</fullName>
    </recommendedName>
</protein>
<evidence type="ECO:0000313" key="2">
    <source>
        <dbReference type="EMBL" id="GMR43301.1"/>
    </source>
</evidence>
<organism evidence="2 3">
    <name type="scientific">Pristionchus mayeri</name>
    <dbReference type="NCBI Taxonomy" id="1317129"/>
    <lineage>
        <taxon>Eukaryota</taxon>
        <taxon>Metazoa</taxon>
        <taxon>Ecdysozoa</taxon>
        <taxon>Nematoda</taxon>
        <taxon>Chromadorea</taxon>
        <taxon>Rhabditida</taxon>
        <taxon>Rhabditina</taxon>
        <taxon>Diplogasteromorpha</taxon>
        <taxon>Diplogasteroidea</taxon>
        <taxon>Neodiplogasteridae</taxon>
        <taxon>Pristionchus</taxon>
    </lineage>
</organism>
<evidence type="ECO:0000259" key="1">
    <source>
        <dbReference type="Pfam" id="PF19040"/>
    </source>
</evidence>
<accession>A0AAN4ZQN9</accession>
<proteinExistence type="predicted"/>
<sequence>DASRFVVLDEIYPQPPLSMVGMGVSMQKRLMRNQHVDDLKVSLKSFKKRFANYFARLDLLHFPNLIRHNTSAAVCGEEEGVCWWYNRRNLHSYFTDHTHLTDDGLELLRDSYTTILKNIMKRL</sequence>
<keyword evidence="3" id="KW-1185">Reference proteome</keyword>
<dbReference type="AlphaFoldDB" id="A0AAN4ZQN9"/>
<feature type="non-terminal residue" evidence="2">
    <location>
        <position position="123"/>
    </location>
</feature>
<comment type="caution">
    <text evidence="2">The sequence shown here is derived from an EMBL/GenBank/DDBJ whole genome shotgun (WGS) entry which is preliminary data.</text>
</comment>
<dbReference type="EMBL" id="BTRK01000003">
    <property type="protein sequence ID" value="GMR43301.1"/>
    <property type="molecule type" value="Genomic_DNA"/>
</dbReference>
<dbReference type="Pfam" id="PF19040">
    <property type="entry name" value="SGNH"/>
    <property type="match status" value="1"/>
</dbReference>
<gene>
    <name evidence="2" type="ORF">PMAYCL1PPCAC_13496</name>
</gene>
<reference evidence="3" key="1">
    <citation type="submission" date="2022-10" db="EMBL/GenBank/DDBJ databases">
        <title>Genome assembly of Pristionchus species.</title>
        <authorList>
            <person name="Yoshida K."/>
            <person name="Sommer R.J."/>
        </authorList>
    </citation>
    <scope>NUCLEOTIDE SEQUENCE [LARGE SCALE GENOMIC DNA]</scope>
    <source>
        <strain evidence="3">RS5460</strain>
    </source>
</reference>
<dbReference type="InterPro" id="IPR043968">
    <property type="entry name" value="SGNH"/>
</dbReference>
<name>A0AAN4ZQN9_9BILA</name>
<evidence type="ECO:0000313" key="3">
    <source>
        <dbReference type="Proteomes" id="UP001328107"/>
    </source>
</evidence>
<dbReference type="Proteomes" id="UP001328107">
    <property type="component" value="Unassembled WGS sequence"/>
</dbReference>
<feature type="non-terminal residue" evidence="2">
    <location>
        <position position="1"/>
    </location>
</feature>